<organism evidence="1 2">
    <name type="scientific">Protopolystoma xenopodis</name>
    <dbReference type="NCBI Taxonomy" id="117903"/>
    <lineage>
        <taxon>Eukaryota</taxon>
        <taxon>Metazoa</taxon>
        <taxon>Spiralia</taxon>
        <taxon>Lophotrochozoa</taxon>
        <taxon>Platyhelminthes</taxon>
        <taxon>Monogenea</taxon>
        <taxon>Polyopisthocotylea</taxon>
        <taxon>Polystomatidea</taxon>
        <taxon>Polystomatidae</taxon>
        <taxon>Protopolystoma</taxon>
    </lineage>
</organism>
<reference evidence="1" key="1">
    <citation type="submission" date="2018-11" db="EMBL/GenBank/DDBJ databases">
        <authorList>
            <consortium name="Pathogen Informatics"/>
        </authorList>
    </citation>
    <scope>NUCLEOTIDE SEQUENCE</scope>
</reference>
<name>A0A448X9W0_9PLAT</name>
<proteinExistence type="predicted"/>
<protein>
    <submittedName>
        <fullName evidence="1">Uncharacterized protein</fullName>
    </submittedName>
</protein>
<sequence length="154" mass="16646">MPMSSFMYRQPATSPQPLCPTLLLPEPSVPSSPGASTLSTCTFFSHSHHPKTARMGEKGLSSTAALPSGRHWKAPISTGPVHSRAVAISRYTSQSTGLCRLPYLLHRLLYRPPWMGSGGLSIISLPCTEQRCTHDHRTPEPIARQPGTGTCANN</sequence>
<dbReference type="EMBL" id="CAAALY010125080">
    <property type="protein sequence ID" value="VEL31660.1"/>
    <property type="molecule type" value="Genomic_DNA"/>
</dbReference>
<gene>
    <name evidence="1" type="ORF">PXEA_LOCUS25100</name>
</gene>
<evidence type="ECO:0000313" key="1">
    <source>
        <dbReference type="EMBL" id="VEL31660.1"/>
    </source>
</evidence>
<keyword evidence="2" id="KW-1185">Reference proteome</keyword>
<comment type="caution">
    <text evidence="1">The sequence shown here is derived from an EMBL/GenBank/DDBJ whole genome shotgun (WGS) entry which is preliminary data.</text>
</comment>
<evidence type="ECO:0000313" key="2">
    <source>
        <dbReference type="Proteomes" id="UP000784294"/>
    </source>
</evidence>
<dbReference type="AlphaFoldDB" id="A0A448X9W0"/>
<dbReference type="Proteomes" id="UP000784294">
    <property type="component" value="Unassembled WGS sequence"/>
</dbReference>
<accession>A0A448X9W0</accession>